<dbReference type="RefSeq" id="WP_353646298.1">
    <property type="nucleotide sequence ID" value="NZ_CP159256.1"/>
</dbReference>
<dbReference type="PROSITE" id="PS50125">
    <property type="entry name" value="GUANYLATE_CYCLASE_2"/>
    <property type="match status" value="1"/>
</dbReference>
<dbReference type="InterPro" id="IPR001054">
    <property type="entry name" value="A/G_cyclase"/>
</dbReference>
<dbReference type="SMART" id="SM00044">
    <property type="entry name" value="CYCc"/>
    <property type="match status" value="1"/>
</dbReference>
<sequence>MTSSEDDLVQWIAMQGLQGSSLPALLDGVARQLVERGVPLWRCYLALPTVNPLFRVVNCAWRPDTAAALETISHEQSPTAFGESPFGLMQKEGQEMRRWRLEEPDGDGGFAILAGFKKAGATDHFAALLAFQNEEAPSMPGLVLSFTTDRPGGFTDGELAMLGRLSPLIGLAAYRIALLDLAADMLDTYVGLSAGRRILNGEIRRGLGDTIYAALLFADLRGFTSLADTMPAEKLIARLDEHFDAMAEPVAECGGEVLKFMGDGLLAVFHIAPGGSPEGACAAAVAAAQEALSRNCAVNERHAGETRLDLDIGLHLGEVFYGNIGSGSRLDFTVIGPAVNEASRMEALCGELGVPLVFSQGFAAACGRKVRCLGRQALRGLSHERELFTLA</sequence>
<keyword evidence="2" id="KW-0614">Plasmid</keyword>
<dbReference type="InterPro" id="IPR029787">
    <property type="entry name" value="Nucleotide_cyclase"/>
</dbReference>
<dbReference type="AlphaFoldDB" id="A0AAU8D0R9"/>
<dbReference type="EC" id="4.6.1.-" evidence="2"/>
<dbReference type="GO" id="GO:0035556">
    <property type="term" value="P:intracellular signal transduction"/>
    <property type="evidence" value="ECO:0007669"/>
    <property type="project" value="InterPro"/>
</dbReference>
<evidence type="ECO:0000313" key="2">
    <source>
        <dbReference type="EMBL" id="XCG52087.1"/>
    </source>
</evidence>
<dbReference type="PANTHER" id="PTHR43081">
    <property type="entry name" value="ADENYLATE CYCLASE, TERMINAL-DIFFERENTIATION SPECIFIC-RELATED"/>
    <property type="match status" value="1"/>
</dbReference>
<dbReference type="CDD" id="cd07302">
    <property type="entry name" value="CHD"/>
    <property type="match status" value="1"/>
</dbReference>
<proteinExistence type="predicted"/>
<keyword evidence="2" id="KW-0456">Lyase</keyword>
<name>A0AAU8D0R9_9HYPH</name>
<dbReference type="InterPro" id="IPR050697">
    <property type="entry name" value="Adenylyl/Guanylyl_Cyclase_3/4"/>
</dbReference>
<evidence type="ECO:0000259" key="1">
    <source>
        <dbReference type="PROSITE" id="PS50125"/>
    </source>
</evidence>
<dbReference type="Pfam" id="PF00211">
    <property type="entry name" value="Guanylate_cyc"/>
    <property type="match status" value="1"/>
</dbReference>
<geneLocation type="plasmid" evidence="2">
    <name>pMk2240A</name>
</geneLocation>
<dbReference type="GO" id="GO:0004016">
    <property type="term" value="F:adenylate cyclase activity"/>
    <property type="evidence" value="ECO:0007669"/>
    <property type="project" value="UniProtKB-ARBA"/>
</dbReference>
<organism evidence="2">
    <name type="scientific">Mesorhizobium sp. WSM2240</name>
    <dbReference type="NCBI Taxonomy" id="3228851"/>
    <lineage>
        <taxon>Bacteria</taxon>
        <taxon>Pseudomonadati</taxon>
        <taxon>Pseudomonadota</taxon>
        <taxon>Alphaproteobacteria</taxon>
        <taxon>Hyphomicrobiales</taxon>
        <taxon>Phyllobacteriaceae</taxon>
        <taxon>Mesorhizobium</taxon>
    </lineage>
</organism>
<dbReference type="SUPFAM" id="SSF55073">
    <property type="entry name" value="Nucleotide cyclase"/>
    <property type="match status" value="1"/>
</dbReference>
<gene>
    <name evidence="2" type="ORF">ABVK50_31720</name>
</gene>
<feature type="domain" description="Guanylate cyclase" evidence="1">
    <location>
        <begin position="214"/>
        <end position="346"/>
    </location>
</feature>
<dbReference type="PANTHER" id="PTHR43081:SF11">
    <property type="entry name" value="BLR2264 PROTEIN"/>
    <property type="match status" value="1"/>
</dbReference>
<dbReference type="GO" id="GO:0006171">
    <property type="term" value="P:cAMP biosynthetic process"/>
    <property type="evidence" value="ECO:0007669"/>
    <property type="project" value="TreeGrafter"/>
</dbReference>
<protein>
    <submittedName>
        <fullName evidence="2">Adenylate/guanylate cyclase domain-containing protein</fullName>
        <ecNumber evidence="2">4.6.1.-</ecNumber>
    </submittedName>
</protein>
<dbReference type="Gene3D" id="3.30.70.1230">
    <property type="entry name" value="Nucleotide cyclase"/>
    <property type="match status" value="1"/>
</dbReference>
<reference evidence="2" key="1">
    <citation type="submission" date="2024-06" db="EMBL/GenBank/DDBJ databases">
        <title>Mesorhizobium karijinii sp. nov., a symbiont of the iconic Swainsona formosa from arid Australia.</title>
        <authorList>
            <person name="Hill Y.J."/>
            <person name="Watkin E.L.J."/>
            <person name="O'Hara G.W."/>
            <person name="Terpolilli J."/>
            <person name="Tye M.L."/>
            <person name="Kohlmeier M.G."/>
        </authorList>
    </citation>
    <scope>NUCLEOTIDE SEQUENCE</scope>
    <source>
        <strain evidence="2">WSM2240</strain>
        <plasmid evidence="2">pMk2240A</plasmid>
    </source>
</reference>
<dbReference type="EMBL" id="CP159256">
    <property type="protein sequence ID" value="XCG52087.1"/>
    <property type="molecule type" value="Genomic_DNA"/>
</dbReference>
<accession>A0AAU8D0R9</accession>